<organism evidence="2">
    <name type="scientific">Ananas comosus var. bracteatus</name>
    <name type="common">red pineapple</name>
    <dbReference type="NCBI Taxonomy" id="296719"/>
    <lineage>
        <taxon>Eukaryota</taxon>
        <taxon>Viridiplantae</taxon>
        <taxon>Streptophyta</taxon>
        <taxon>Embryophyta</taxon>
        <taxon>Tracheophyta</taxon>
        <taxon>Spermatophyta</taxon>
        <taxon>Magnoliopsida</taxon>
        <taxon>Liliopsida</taxon>
        <taxon>Poales</taxon>
        <taxon>Bromeliaceae</taxon>
        <taxon>Bromelioideae</taxon>
        <taxon>Ananas</taxon>
    </lineage>
</organism>
<dbReference type="InterPro" id="IPR039619">
    <property type="entry name" value="MAKR2/5"/>
</dbReference>
<protein>
    <recommendedName>
        <fullName evidence="3">Membrane-associated kinase regulator 2</fullName>
    </recommendedName>
</protein>
<accession>A0A6V7NZV3</accession>
<dbReference type="GO" id="GO:0005886">
    <property type="term" value="C:plasma membrane"/>
    <property type="evidence" value="ECO:0007669"/>
    <property type="project" value="InterPro"/>
</dbReference>
<feature type="compositionally biased region" description="Acidic residues" evidence="1">
    <location>
        <begin position="72"/>
        <end position="82"/>
    </location>
</feature>
<dbReference type="AlphaFoldDB" id="A0A6V7NZV3"/>
<feature type="compositionally biased region" description="Low complexity" evidence="1">
    <location>
        <begin position="197"/>
        <end position="207"/>
    </location>
</feature>
<gene>
    <name evidence="2" type="ORF">CB5_LOCUS7298</name>
</gene>
<feature type="compositionally biased region" description="Pro residues" evidence="1">
    <location>
        <begin position="150"/>
        <end position="161"/>
    </location>
</feature>
<feature type="region of interest" description="Disordered" evidence="1">
    <location>
        <begin position="193"/>
        <end position="216"/>
    </location>
</feature>
<dbReference type="PANTHER" id="PTHR33929:SF7">
    <property type="entry name" value="OS05G0584400 PROTEIN"/>
    <property type="match status" value="1"/>
</dbReference>
<dbReference type="PANTHER" id="PTHR33929">
    <property type="entry name" value="MEMBRANE-ASSOCIATED KINASE REGULATOR 2-RELATED"/>
    <property type="match status" value="1"/>
</dbReference>
<dbReference type="EMBL" id="LR862143">
    <property type="protein sequence ID" value="CAD1824087.1"/>
    <property type="molecule type" value="Genomic_DNA"/>
</dbReference>
<sequence>MRVLSLLRARRGGGGGGGGGGNPSVIRATADAEEGEWCGGGGAGAGDDDGPFFDLEIAAVPFFEDRSLSAESEPESEGEGEGDGAALDFVISSDKLFARARARGGGGADSKLGIASNASDASPKPQFPASLFRSAARLRVFRLGFKKPKPPSTTPPPPPPTTTTKPIRGEGVLLKLRVVEEVPVAVAALLARDHSSRSSVDASPPSSSEERRSSHRVIERCLSKIKPILHARVSRGDAASAAPPAESPARFRVVARRLRKSRSASSAVSAAVRSPAPVRRDDSLLEQQDGIQSAIAHCKRSLCAAGSELPLVRSRSDPGDGKRNGV</sequence>
<name>A0A6V7NZV3_ANACO</name>
<evidence type="ECO:0000313" key="2">
    <source>
        <dbReference type="EMBL" id="CAD1824087.1"/>
    </source>
</evidence>
<proteinExistence type="predicted"/>
<reference evidence="2" key="1">
    <citation type="submission" date="2020-07" db="EMBL/GenBank/DDBJ databases">
        <authorList>
            <person name="Lin J."/>
        </authorList>
    </citation>
    <scope>NUCLEOTIDE SEQUENCE</scope>
</reference>
<evidence type="ECO:0008006" key="3">
    <source>
        <dbReference type="Google" id="ProtNLM"/>
    </source>
</evidence>
<feature type="region of interest" description="Disordered" evidence="1">
    <location>
        <begin position="64"/>
        <end position="85"/>
    </location>
</feature>
<feature type="region of interest" description="Disordered" evidence="1">
    <location>
        <begin position="144"/>
        <end position="168"/>
    </location>
</feature>
<evidence type="ECO:0000256" key="1">
    <source>
        <dbReference type="SAM" id="MobiDB-lite"/>
    </source>
</evidence>